<dbReference type="Gene3D" id="3.40.50.200">
    <property type="entry name" value="Peptidase S8/S53 domain"/>
    <property type="match status" value="2"/>
</dbReference>
<dbReference type="RefSeq" id="WP_247380158.1">
    <property type="nucleotide sequence ID" value="NZ_JALLGV010000008.1"/>
</dbReference>
<dbReference type="PANTHER" id="PTHR43806:SF11">
    <property type="entry name" value="CEREVISIN-RELATED"/>
    <property type="match status" value="1"/>
</dbReference>
<organism evidence="8 9">
    <name type="scientific">Halorientalis brevis</name>
    <dbReference type="NCBI Taxonomy" id="1126241"/>
    <lineage>
        <taxon>Archaea</taxon>
        <taxon>Methanobacteriati</taxon>
        <taxon>Methanobacteriota</taxon>
        <taxon>Stenosarchaea group</taxon>
        <taxon>Halobacteria</taxon>
        <taxon>Halobacteriales</taxon>
        <taxon>Haloarculaceae</taxon>
        <taxon>Halorientalis</taxon>
    </lineage>
</organism>
<dbReference type="SUPFAM" id="SSF52743">
    <property type="entry name" value="Subtilisin-like"/>
    <property type="match status" value="1"/>
</dbReference>
<keyword evidence="4 5" id="KW-0720">Serine protease</keyword>
<feature type="active site" description="Charge relay system" evidence="5">
    <location>
        <position position="366"/>
    </location>
</feature>
<dbReference type="GO" id="GO:0004252">
    <property type="term" value="F:serine-type endopeptidase activity"/>
    <property type="evidence" value="ECO:0007669"/>
    <property type="project" value="UniProtKB-UniRule"/>
</dbReference>
<gene>
    <name evidence="8" type="ORF">ACFR9U_13690</name>
</gene>
<sequence>MHRKRRQLAVVVVAVLTAAAGIGAYAVVTESPSPRTDGARGPAIDPVDGLRPIHDAGITGEGVRVGVLDASGFDTDHAALSGRIAAARSFVPNTAIDAVRDDAHGTAVASLVGRVAPDADLYLASFDDASGYRRGIDWLLAQDVDVIVAPVSFYGKRGDGSTRVSLAATRAVRRDVVFVASAGNLATGYWHGPYRDVRNGRLQFEGGPFNRLRGGRTVTLWLSWERAHREESYTLELYRETEDGRERVATSRPYRGDAVPNERIVTELAPNERYSVAVRGPANATATRLSISSPTHSLQFSRPRSSITAPATARGVLAVGAWDRQAAAVEPYSGRGPTTDGRPGIDVVAPDQLEAAGEPEGLLGSSAAGPYVGGVAALLRQVDPDSSPEEVERLLERTAVDVSPDGPDPRSGHGYVRPATAVANARNATE</sequence>
<reference evidence="8 9" key="1">
    <citation type="journal article" date="2019" name="Int. J. Syst. Evol. Microbiol.">
        <title>The Global Catalogue of Microorganisms (GCM) 10K type strain sequencing project: providing services to taxonomists for standard genome sequencing and annotation.</title>
        <authorList>
            <consortium name="The Broad Institute Genomics Platform"/>
            <consortium name="The Broad Institute Genome Sequencing Center for Infectious Disease"/>
            <person name="Wu L."/>
            <person name="Ma J."/>
        </authorList>
    </citation>
    <scope>NUCLEOTIDE SEQUENCE [LARGE SCALE GENOMIC DNA]</scope>
    <source>
        <strain evidence="8 9">CGMCC 1.12125</strain>
    </source>
</reference>
<dbReference type="InterPro" id="IPR015500">
    <property type="entry name" value="Peptidase_S8_subtilisin-rel"/>
</dbReference>
<evidence type="ECO:0000259" key="7">
    <source>
        <dbReference type="Pfam" id="PF00082"/>
    </source>
</evidence>
<dbReference type="Pfam" id="PF00082">
    <property type="entry name" value="Peptidase_S8"/>
    <property type="match status" value="2"/>
</dbReference>
<evidence type="ECO:0000256" key="2">
    <source>
        <dbReference type="ARBA" id="ARBA00022670"/>
    </source>
</evidence>
<feature type="active site" description="Charge relay system" evidence="5">
    <location>
        <position position="104"/>
    </location>
</feature>
<proteinExistence type="inferred from homology"/>
<evidence type="ECO:0000256" key="5">
    <source>
        <dbReference type="PROSITE-ProRule" id="PRU01240"/>
    </source>
</evidence>
<evidence type="ECO:0000256" key="3">
    <source>
        <dbReference type="ARBA" id="ARBA00022801"/>
    </source>
</evidence>
<evidence type="ECO:0000256" key="6">
    <source>
        <dbReference type="SAM" id="MobiDB-lite"/>
    </source>
</evidence>
<protein>
    <submittedName>
        <fullName evidence="8">S8 family serine peptidase</fullName>
    </submittedName>
</protein>
<dbReference type="EMBL" id="JBHUDJ010000006">
    <property type="protein sequence ID" value="MFD1588034.1"/>
    <property type="molecule type" value="Genomic_DNA"/>
</dbReference>
<dbReference type="PROSITE" id="PS51892">
    <property type="entry name" value="SUBTILASE"/>
    <property type="match status" value="1"/>
</dbReference>
<dbReference type="Proteomes" id="UP001597119">
    <property type="component" value="Unassembled WGS sequence"/>
</dbReference>
<dbReference type="InterPro" id="IPR050131">
    <property type="entry name" value="Peptidase_S8_subtilisin-like"/>
</dbReference>
<name>A0ABD6CFA3_9EURY</name>
<dbReference type="InterPro" id="IPR000209">
    <property type="entry name" value="Peptidase_S8/S53_dom"/>
</dbReference>
<dbReference type="PRINTS" id="PR00723">
    <property type="entry name" value="SUBTILISIN"/>
</dbReference>
<evidence type="ECO:0000256" key="1">
    <source>
        <dbReference type="ARBA" id="ARBA00011073"/>
    </source>
</evidence>
<keyword evidence="3 5" id="KW-0378">Hydrolase</keyword>
<keyword evidence="9" id="KW-1185">Reference proteome</keyword>
<dbReference type="PANTHER" id="PTHR43806">
    <property type="entry name" value="PEPTIDASE S8"/>
    <property type="match status" value="1"/>
</dbReference>
<accession>A0ABD6CFA3</accession>
<dbReference type="AlphaFoldDB" id="A0ABD6CFA3"/>
<feature type="active site" description="Charge relay system" evidence="5">
    <location>
        <position position="69"/>
    </location>
</feature>
<comment type="similarity">
    <text evidence="1 5">Belongs to the peptidase S8 family.</text>
</comment>
<evidence type="ECO:0000256" key="4">
    <source>
        <dbReference type="ARBA" id="ARBA00022825"/>
    </source>
</evidence>
<evidence type="ECO:0000313" key="9">
    <source>
        <dbReference type="Proteomes" id="UP001597119"/>
    </source>
</evidence>
<feature type="domain" description="Peptidase S8/S53" evidence="7">
    <location>
        <begin position="60"/>
        <end position="185"/>
    </location>
</feature>
<keyword evidence="2 5" id="KW-0645">Protease</keyword>
<dbReference type="InterPro" id="IPR036852">
    <property type="entry name" value="Peptidase_S8/S53_dom_sf"/>
</dbReference>
<feature type="region of interest" description="Disordered" evidence="6">
    <location>
        <begin position="397"/>
        <end position="430"/>
    </location>
</feature>
<dbReference type="GO" id="GO:0006508">
    <property type="term" value="P:proteolysis"/>
    <property type="evidence" value="ECO:0007669"/>
    <property type="project" value="UniProtKB-KW"/>
</dbReference>
<evidence type="ECO:0000313" key="8">
    <source>
        <dbReference type="EMBL" id="MFD1588034.1"/>
    </source>
</evidence>
<feature type="domain" description="Peptidase S8/S53" evidence="7">
    <location>
        <begin position="304"/>
        <end position="414"/>
    </location>
</feature>
<comment type="caution">
    <text evidence="8">The sequence shown here is derived from an EMBL/GenBank/DDBJ whole genome shotgun (WGS) entry which is preliminary data.</text>
</comment>